<evidence type="ECO:0000313" key="2">
    <source>
        <dbReference type="Proteomes" id="UP000518266"/>
    </source>
</evidence>
<proteinExistence type="predicted"/>
<sequence>MTPPSSSSSSSSFGCEVVCLKVVSLKVVSLKVVSLKVVSQQVFPHQAGSAEAAAAQRALVLAEGACCGEVLPADGAAAALAVLPLVLFERRPGRVGFGAERAAERPLSGVRALVLQEVPAAEEAAAAGGAAFDPGRSWCAPPPPAPRCAPAGCVPPRDEHHHLLPVGQRTRAHFLLAELGFLGFRIMVFRTTAFSWGRPNMAPTCWGGDLGFP</sequence>
<accession>A0A7J5XPF6</accession>
<name>A0A7J5XPF6_DISMA</name>
<evidence type="ECO:0000313" key="1">
    <source>
        <dbReference type="EMBL" id="KAF3839016.1"/>
    </source>
</evidence>
<dbReference type="Proteomes" id="UP000518266">
    <property type="component" value="Unassembled WGS sequence"/>
</dbReference>
<dbReference type="EMBL" id="JAAKFY010000021">
    <property type="protein sequence ID" value="KAF3839016.1"/>
    <property type="molecule type" value="Genomic_DNA"/>
</dbReference>
<organism evidence="1 2">
    <name type="scientific">Dissostichus mawsoni</name>
    <name type="common">Antarctic cod</name>
    <dbReference type="NCBI Taxonomy" id="36200"/>
    <lineage>
        <taxon>Eukaryota</taxon>
        <taxon>Metazoa</taxon>
        <taxon>Chordata</taxon>
        <taxon>Craniata</taxon>
        <taxon>Vertebrata</taxon>
        <taxon>Euteleostomi</taxon>
        <taxon>Actinopterygii</taxon>
        <taxon>Neopterygii</taxon>
        <taxon>Teleostei</taxon>
        <taxon>Neoteleostei</taxon>
        <taxon>Acanthomorphata</taxon>
        <taxon>Eupercaria</taxon>
        <taxon>Perciformes</taxon>
        <taxon>Notothenioidei</taxon>
        <taxon>Nototheniidae</taxon>
        <taxon>Dissostichus</taxon>
    </lineage>
</organism>
<protein>
    <submittedName>
        <fullName evidence="1">Uncharacterized protein</fullName>
    </submittedName>
</protein>
<comment type="caution">
    <text evidence="1">The sequence shown here is derived from an EMBL/GenBank/DDBJ whole genome shotgun (WGS) entry which is preliminary data.</text>
</comment>
<gene>
    <name evidence="1" type="ORF">F7725_017733</name>
</gene>
<reference evidence="1 2" key="1">
    <citation type="submission" date="2020-03" db="EMBL/GenBank/DDBJ databases">
        <title>Dissostichus mawsoni Genome sequencing and assembly.</title>
        <authorList>
            <person name="Park H."/>
        </authorList>
    </citation>
    <scope>NUCLEOTIDE SEQUENCE [LARGE SCALE GENOMIC DNA]</scope>
    <source>
        <strain evidence="1">DM0001</strain>
        <tissue evidence="1">Muscle</tissue>
    </source>
</reference>
<keyword evidence="2" id="KW-1185">Reference proteome</keyword>
<dbReference type="AlphaFoldDB" id="A0A7J5XPF6"/>